<accession>A0A3M2JIX6</accession>
<dbReference type="EMBL" id="RFFI01000023">
    <property type="protein sequence ID" value="RMI13034.1"/>
    <property type="molecule type" value="Genomic_DNA"/>
</dbReference>
<organism evidence="1 2">
    <name type="scientific">Cellulomonas triticagri</name>
    <dbReference type="NCBI Taxonomy" id="2483352"/>
    <lineage>
        <taxon>Bacteria</taxon>
        <taxon>Bacillati</taxon>
        <taxon>Actinomycetota</taxon>
        <taxon>Actinomycetes</taxon>
        <taxon>Micrococcales</taxon>
        <taxon>Cellulomonadaceae</taxon>
        <taxon>Cellulomonas</taxon>
    </lineage>
</organism>
<dbReference type="AlphaFoldDB" id="A0A3M2JIX6"/>
<evidence type="ECO:0000313" key="2">
    <source>
        <dbReference type="Proteomes" id="UP000269289"/>
    </source>
</evidence>
<protein>
    <submittedName>
        <fullName evidence="1">Uncharacterized protein</fullName>
    </submittedName>
</protein>
<keyword evidence="2" id="KW-1185">Reference proteome</keyword>
<gene>
    <name evidence="1" type="ORF">EBM89_06005</name>
</gene>
<comment type="caution">
    <text evidence="1">The sequence shown here is derived from an EMBL/GenBank/DDBJ whole genome shotgun (WGS) entry which is preliminary data.</text>
</comment>
<reference evidence="1 2" key="1">
    <citation type="submission" date="2018-10" db="EMBL/GenBank/DDBJ databases">
        <title>Isolation, diversity and antifungal activity of actinobacteria from wheat.</title>
        <authorList>
            <person name="Han C."/>
        </authorList>
    </citation>
    <scope>NUCLEOTIDE SEQUENCE [LARGE SCALE GENOMIC DNA]</scope>
    <source>
        <strain evidence="1 2">NEAU-YY56</strain>
    </source>
</reference>
<name>A0A3M2JIX6_9CELL</name>
<dbReference type="Proteomes" id="UP000269289">
    <property type="component" value="Unassembled WGS sequence"/>
</dbReference>
<sequence length="83" mass="8148">MPGPTLLAAFLAGEVDAGGAAVVLAEVVVAGVAGSERLHGGRRAAPPHGRALAVRCRGPRAAGGEELIATAVTIPRPAVAHDP</sequence>
<dbReference type="RefSeq" id="WP_122148547.1">
    <property type="nucleotide sequence ID" value="NZ_RFFI01000023.1"/>
</dbReference>
<evidence type="ECO:0000313" key="1">
    <source>
        <dbReference type="EMBL" id="RMI13034.1"/>
    </source>
</evidence>
<proteinExistence type="predicted"/>